<reference evidence="1" key="1">
    <citation type="journal article" date="2022" name="Microorganisms">
        <title>Two New Species of Filamentous Sulfur Bacteria of the Genus Thiothrix, Thiothrix winogradskyi sp. nov. and 'Candidatus Thiothrix sulfatifontis' sp. nov.</title>
        <authorList>
            <person name="Ravin N.V."/>
            <person name="Rossetti S."/>
            <person name="Beletsky A.V."/>
            <person name="Kadnikov V.V."/>
            <person name="Rudenko T.S."/>
            <person name="Smolyakov D.D."/>
            <person name="Moskvitina M.I."/>
            <person name="Gureeva M.V."/>
            <person name="Mardanov A.V."/>
            <person name="Grabovich M.Y."/>
        </authorList>
    </citation>
    <scope>NUCLEOTIDE SEQUENCE</scope>
    <source>
        <strain evidence="1">CT3</strain>
    </source>
</reference>
<protein>
    <submittedName>
        <fullName evidence="1">Type II toxin-antitoxin system VapB family antitoxin</fullName>
    </submittedName>
</protein>
<dbReference type="Proteomes" id="UP001054801">
    <property type="component" value="Chromosome"/>
</dbReference>
<proteinExistence type="predicted"/>
<organism evidence="1 2">
    <name type="scientific">Thiothrix winogradskyi</name>
    <dbReference type="NCBI Taxonomy" id="96472"/>
    <lineage>
        <taxon>Bacteria</taxon>
        <taxon>Pseudomonadati</taxon>
        <taxon>Pseudomonadota</taxon>
        <taxon>Gammaproteobacteria</taxon>
        <taxon>Thiotrichales</taxon>
        <taxon>Thiotrichaceae</taxon>
        <taxon>Thiothrix</taxon>
    </lineage>
</organism>
<dbReference type="EMBL" id="CP091244">
    <property type="protein sequence ID" value="UJS23056.1"/>
    <property type="molecule type" value="Genomic_DNA"/>
</dbReference>
<sequence length="69" mass="8034">MRTNIVLDDTLVMEAFRLTGLKTKRELILQALKEMVENRQRLDLRELRGIGGFRHDYDHKALRAGEGKP</sequence>
<gene>
    <name evidence="1" type="ORF">L2Y54_14025</name>
</gene>
<dbReference type="InterPro" id="IPR019239">
    <property type="entry name" value="VapB_antitoxin"/>
</dbReference>
<keyword evidence="2" id="KW-1185">Reference proteome</keyword>
<accession>A0ABY3SUH2</accession>
<evidence type="ECO:0000313" key="1">
    <source>
        <dbReference type="EMBL" id="UJS23056.1"/>
    </source>
</evidence>
<name>A0ABY3SUH2_9GAMM</name>
<dbReference type="RefSeq" id="WP_202717242.1">
    <property type="nucleotide sequence ID" value="NZ_CP091244.1"/>
</dbReference>
<evidence type="ECO:0000313" key="2">
    <source>
        <dbReference type="Proteomes" id="UP001054801"/>
    </source>
</evidence>
<dbReference type="Pfam" id="PF09957">
    <property type="entry name" value="VapB_antitoxin"/>
    <property type="match status" value="1"/>
</dbReference>